<dbReference type="Gene3D" id="3.40.50.880">
    <property type="match status" value="1"/>
</dbReference>
<dbReference type="GO" id="GO:0006508">
    <property type="term" value="P:proteolysis"/>
    <property type="evidence" value="ECO:0007669"/>
    <property type="project" value="UniProtKB-KW"/>
</dbReference>
<accession>J9H2C5</accession>
<dbReference type="AlphaFoldDB" id="J9H2C5"/>
<gene>
    <name evidence="2" type="ORF">EVA_04226</name>
</gene>
<dbReference type="InterPro" id="IPR006287">
    <property type="entry name" value="DJ-1"/>
</dbReference>
<dbReference type="EMBL" id="AMCI01000823">
    <property type="protein sequence ID" value="EJX07665.1"/>
    <property type="molecule type" value="Genomic_DNA"/>
</dbReference>
<keyword evidence="2" id="KW-0378">Hydrolase</keyword>
<reference evidence="2" key="1">
    <citation type="journal article" date="2012" name="PLoS ONE">
        <title>Gene sets for utilization of primary and secondary nutrition supplies in the distal gut of endangered iberian lynx.</title>
        <authorList>
            <person name="Alcaide M."/>
            <person name="Messina E."/>
            <person name="Richter M."/>
            <person name="Bargiela R."/>
            <person name="Peplies J."/>
            <person name="Huws S.A."/>
            <person name="Newbold C.J."/>
            <person name="Golyshin P.N."/>
            <person name="Simon M.A."/>
            <person name="Lopez G."/>
            <person name="Yakimov M.M."/>
            <person name="Ferrer M."/>
        </authorList>
    </citation>
    <scope>NUCLEOTIDE SEQUENCE</scope>
</reference>
<dbReference type="PANTHER" id="PTHR48094">
    <property type="entry name" value="PROTEIN/NUCLEIC ACID DEGLYCASE DJ-1-RELATED"/>
    <property type="match status" value="1"/>
</dbReference>
<protein>
    <submittedName>
        <fullName evidence="2">ThiJ family intracellular protease</fullName>
    </submittedName>
</protein>
<evidence type="ECO:0000313" key="2">
    <source>
        <dbReference type="EMBL" id="EJX07665.1"/>
    </source>
</evidence>
<dbReference type="GO" id="GO:0008233">
    <property type="term" value="F:peptidase activity"/>
    <property type="evidence" value="ECO:0007669"/>
    <property type="project" value="UniProtKB-KW"/>
</dbReference>
<keyword evidence="2" id="KW-0645">Protease</keyword>
<proteinExistence type="predicted"/>
<sequence>MKTVYVFFADGFEEIEAFSVVDVLRRAGIQVVMISVTPDEIVKGAHGISVLCDKNIVNCDFYDASMLVLPGGMPGASTLGVCKDLCRLLQQFAESDKPLAAICAAPMVLGQLGLLQGKRATCYPGFEQYLDGADYTAALVETDGNIITGKGPGAAMSFAFALVECLLGEAKVEELKEAMIVSK</sequence>
<name>J9H2C5_9ZZZZ</name>
<dbReference type="PANTHER" id="PTHR48094:SF12">
    <property type="entry name" value="PARKINSON DISEASE PROTEIN 7 HOMOLOG"/>
    <property type="match status" value="1"/>
</dbReference>
<dbReference type="NCBIfam" id="TIGR01383">
    <property type="entry name" value="not_thiJ"/>
    <property type="match status" value="1"/>
</dbReference>
<organism evidence="2">
    <name type="scientific">gut metagenome</name>
    <dbReference type="NCBI Taxonomy" id="749906"/>
    <lineage>
        <taxon>unclassified sequences</taxon>
        <taxon>metagenomes</taxon>
        <taxon>organismal metagenomes</taxon>
    </lineage>
</organism>
<evidence type="ECO:0000259" key="1">
    <source>
        <dbReference type="Pfam" id="PF01965"/>
    </source>
</evidence>
<dbReference type="CDD" id="cd03135">
    <property type="entry name" value="GATase1_DJ-1"/>
    <property type="match status" value="1"/>
</dbReference>
<comment type="caution">
    <text evidence="2">The sequence shown here is derived from an EMBL/GenBank/DDBJ whole genome shotgun (WGS) entry which is preliminary data.</text>
</comment>
<feature type="domain" description="DJ-1/PfpI" evidence="1">
    <location>
        <begin position="2"/>
        <end position="164"/>
    </location>
</feature>
<dbReference type="InterPro" id="IPR002818">
    <property type="entry name" value="DJ-1/PfpI"/>
</dbReference>
<dbReference type="Pfam" id="PF01965">
    <property type="entry name" value="DJ-1_PfpI"/>
    <property type="match status" value="1"/>
</dbReference>
<dbReference type="InterPro" id="IPR050325">
    <property type="entry name" value="Prot/Nucl_acid_deglycase"/>
</dbReference>
<dbReference type="GO" id="GO:0005737">
    <property type="term" value="C:cytoplasm"/>
    <property type="evidence" value="ECO:0007669"/>
    <property type="project" value="TreeGrafter"/>
</dbReference>
<dbReference type="SUPFAM" id="SSF52317">
    <property type="entry name" value="Class I glutamine amidotransferase-like"/>
    <property type="match status" value="1"/>
</dbReference>
<dbReference type="InterPro" id="IPR029062">
    <property type="entry name" value="Class_I_gatase-like"/>
</dbReference>